<dbReference type="AlphaFoldDB" id="A0A1V6XVE5"/>
<dbReference type="EMBL" id="CAJVNV010000133">
    <property type="protein sequence ID" value="CAG8069998.1"/>
    <property type="molecule type" value="Genomic_DNA"/>
</dbReference>
<evidence type="ECO:0000313" key="3">
    <source>
        <dbReference type="Proteomes" id="UP000191691"/>
    </source>
</evidence>
<dbReference type="Proteomes" id="UP001153461">
    <property type="component" value="Unassembled WGS sequence"/>
</dbReference>
<gene>
    <name evidence="2" type="ORF">PENNAL_c0053G01636</name>
    <name evidence="1" type="ORF">PNAL_LOCUS3826</name>
</gene>
<reference evidence="3" key="2">
    <citation type="journal article" date="2017" name="Nat. Microbiol.">
        <title>Global analysis of biosynthetic gene clusters reveals vast potential of secondary metabolite production in Penicillium species.</title>
        <authorList>
            <person name="Nielsen J.C."/>
            <person name="Grijseels S."/>
            <person name="Prigent S."/>
            <person name="Ji B."/>
            <person name="Dainat J."/>
            <person name="Nielsen K.F."/>
            <person name="Frisvad J.C."/>
            <person name="Workman M."/>
            <person name="Nielsen J."/>
        </authorList>
    </citation>
    <scope>NUCLEOTIDE SEQUENCE [LARGE SCALE GENOMIC DNA]</scope>
    <source>
        <strain evidence="3">IBT 13039</strain>
    </source>
</reference>
<evidence type="ECO:0000313" key="2">
    <source>
        <dbReference type="EMBL" id="OQE79133.1"/>
    </source>
</evidence>
<evidence type="ECO:0000313" key="1">
    <source>
        <dbReference type="EMBL" id="CAG8069998.1"/>
    </source>
</evidence>
<comment type="caution">
    <text evidence="2">The sequence shown here is derived from an EMBL/GenBank/DDBJ whole genome shotgun (WGS) entry which is preliminary data.</text>
</comment>
<accession>A0A1V6XVE5</accession>
<reference evidence="2" key="1">
    <citation type="submission" date="2016-10" db="EMBL/GenBank/DDBJ databases">
        <title>Uncovering the secondary metabolism of Penicillium species provides insights into the evolution of 6-MSA pathways.</title>
        <authorList>
            <person name="Nielsen J.C."/>
            <person name="Nielsen J."/>
        </authorList>
    </citation>
    <scope>NUCLEOTIDE SEQUENCE [LARGE SCALE GENOMIC DNA]</scope>
    <source>
        <strain evidence="2">IBT 13039</strain>
    </source>
</reference>
<name>A0A1V6XVE5_PENNA</name>
<organism evidence="2 3">
    <name type="scientific">Penicillium nalgiovense</name>
    <dbReference type="NCBI Taxonomy" id="60175"/>
    <lineage>
        <taxon>Eukaryota</taxon>
        <taxon>Fungi</taxon>
        <taxon>Dikarya</taxon>
        <taxon>Ascomycota</taxon>
        <taxon>Pezizomycotina</taxon>
        <taxon>Eurotiomycetes</taxon>
        <taxon>Eurotiomycetidae</taxon>
        <taxon>Eurotiales</taxon>
        <taxon>Aspergillaceae</taxon>
        <taxon>Penicillium</taxon>
    </lineage>
</organism>
<reference evidence="1" key="3">
    <citation type="submission" date="2021-07" db="EMBL/GenBank/DDBJ databases">
        <authorList>
            <person name="Branca A.L. A."/>
        </authorList>
    </citation>
    <scope>NUCLEOTIDE SEQUENCE</scope>
</reference>
<dbReference type="EMBL" id="MOOB01000053">
    <property type="protein sequence ID" value="OQE79133.1"/>
    <property type="molecule type" value="Genomic_DNA"/>
</dbReference>
<protein>
    <submittedName>
        <fullName evidence="2">Uncharacterized protein</fullName>
    </submittedName>
</protein>
<keyword evidence="3" id="KW-1185">Reference proteome</keyword>
<sequence length="163" mass="18950">MYLTAEKPLRSATLPKSLPLTISTTEFTSSDVVSTWEQAYHNAWRHFHASIEKILNRVTLENQPPEDHQATIEKPSRLPVELENTRSAVQDMFEHVPGCSTVRQRPVTYLIDEFIRECNYINDKINRRPWRLMNCPNSDNRVHDRLFRLLESASLTGLVPLLH</sequence>
<dbReference type="OrthoDB" id="274691at2759"/>
<proteinExistence type="predicted"/>
<dbReference type="Proteomes" id="UP000191691">
    <property type="component" value="Unassembled WGS sequence"/>
</dbReference>